<dbReference type="GeneID" id="54332861"/>
<evidence type="ECO:0000256" key="2">
    <source>
        <dbReference type="ARBA" id="ARBA00023242"/>
    </source>
</evidence>
<dbReference type="RefSeq" id="XP_033422752.1">
    <property type="nucleotide sequence ID" value="XM_033574734.1"/>
</dbReference>
<reference evidence="5 6" key="1">
    <citation type="submission" date="2019-08" db="EMBL/GenBank/DDBJ databases">
        <title>The genome sequence of a newly discovered highly antifungal drug resistant Aspergillus species, Aspergillus tanneri NIH 1004.</title>
        <authorList>
            <person name="Mounaud S."/>
            <person name="Singh I."/>
            <person name="Joardar V."/>
            <person name="Pakala S."/>
            <person name="Pakala S."/>
            <person name="Venepally P."/>
            <person name="Chung J.K."/>
            <person name="Losada L."/>
            <person name="Nierman W.C."/>
        </authorList>
    </citation>
    <scope>NUCLEOTIDE SEQUENCE [LARGE SCALE GENOMIC DNA]</scope>
    <source>
        <strain evidence="5 6">NIH1004</strain>
    </source>
</reference>
<dbReference type="VEuPathDB" id="FungiDB:EYZ11_003414"/>
<dbReference type="CDD" id="cd21789">
    <property type="entry name" value="Rad21_Rec8_M_SpRec8p-like"/>
    <property type="match status" value="1"/>
</dbReference>
<protein>
    <recommendedName>
        <fullName evidence="4">Rad21/Rec8-like protein N-terminal domain-containing protein</fullName>
    </recommendedName>
</protein>
<evidence type="ECO:0000313" key="6">
    <source>
        <dbReference type="Proteomes" id="UP000324241"/>
    </source>
</evidence>
<dbReference type="GO" id="GO:0005634">
    <property type="term" value="C:nucleus"/>
    <property type="evidence" value="ECO:0007669"/>
    <property type="project" value="UniProtKB-SubCell"/>
</dbReference>
<evidence type="ECO:0000256" key="3">
    <source>
        <dbReference type="SAM" id="MobiDB-lite"/>
    </source>
</evidence>
<dbReference type="Proteomes" id="UP000324241">
    <property type="component" value="Unassembled WGS sequence"/>
</dbReference>
<dbReference type="OrthoDB" id="5427633at2759"/>
<comment type="subcellular location">
    <subcellularLocation>
        <location evidence="1">Nucleus</location>
    </subcellularLocation>
</comment>
<feature type="region of interest" description="Disordered" evidence="3">
    <location>
        <begin position="330"/>
        <end position="365"/>
    </location>
</feature>
<evidence type="ECO:0000313" key="5">
    <source>
        <dbReference type="EMBL" id="KAA8643390.1"/>
    </source>
</evidence>
<feature type="domain" description="Rad21/Rec8-like protein N-terminal" evidence="4">
    <location>
        <begin position="1"/>
        <end position="56"/>
    </location>
</feature>
<dbReference type="GO" id="GO:0003682">
    <property type="term" value="F:chromatin binding"/>
    <property type="evidence" value="ECO:0007669"/>
    <property type="project" value="TreeGrafter"/>
</dbReference>
<dbReference type="VEuPathDB" id="FungiDB:EYZ11_003426"/>
<evidence type="ECO:0000256" key="1">
    <source>
        <dbReference type="ARBA" id="ARBA00004123"/>
    </source>
</evidence>
<dbReference type="PANTHER" id="PTHR12585">
    <property type="entry name" value="SCC1 / RAD21 FAMILY MEMBER"/>
    <property type="match status" value="1"/>
</dbReference>
<organism evidence="5 6">
    <name type="scientific">Aspergillus tanneri</name>
    <dbReference type="NCBI Taxonomy" id="1220188"/>
    <lineage>
        <taxon>Eukaryota</taxon>
        <taxon>Fungi</taxon>
        <taxon>Dikarya</taxon>
        <taxon>Ascomycota</taxon>
        <taxon>Pezizomycotina</taxon>
        <taxon>Eurotiomycetes</taxon>
        <taxon>Eurotiomycetidae</taxon>
        <taxon>Eurotiales</taxon>
        <taxon>Aspergillaceae</taxon>
        <taxon>Aspergillus</taxon>
        <taxon>Aspergillus subgen. Circumdati</taxon>
    </lineage>
</organism>
<dbReference type="InterPro" id="IPR039781">
    <property type="entry name" value="Rad21/Rec8-like"/>
</dbReference>
<dbReference type="GO" id="GO:0007064">
    <property type="term" value="P:mitotic sister chromatid cohesion"/>
    <property type="evidence" value="ECO:0007669"/>
    <property type="project" value="TreeGrafter"/>
</dbReference>
<keyword evidence="2" id="KW-0539">Nucleus</keyword>
<name>A0A5M9MD51_9EURO</name>
<dbReference type="Pfam" id="PF04825">
    <property type="entry name" value="Rad21_Rec8_N"/>
    <property type="match status" value="1"/>
</dbReference>
<dbReference type="AlphaFoldDB" id="A0A5M9MD51"/>
<dbReference type="GO" id="GO:0030892">
    <property type="term" value="C:mitotic cohesin complex"/>
    <property type="evidence" value="ECO:0007669"/>
    <property type="project" value="TreeGrafter"/>
</dbReference>
<sequence>MDPAAPMALRLQGNLLYGVSKVYNQQCGYALTDVQTIHDRMKMMLRAVPGGGLDPMAGKARPDQLVLPYDPSFAPENDIPSMGIDLSKLRLPIDKESSQESGLVWPRTPDLSLSAITRNSSLQLSFSSRDTMMGVIGGFGSEADVGSAQRSTDFAGVAASVADGEHGVLLHPDFEFDEDGNIIELGVDHYQNEARQRRASKLINETPTSGAQGNDVDNSMPIDYQMNTSIETVNVAMRPSRREPKAIVSDDETVLRTTDLAQLGNEYVQNMALVWAQKLQNKIPTQAKKNAALWVFGKGIGSVGVGLGMSRFAHPLHLFSGQELYESLNPTATQNPRKRNRPSGEESDTESEVRRVRAREEYEDQVGRGDLEGSHWQDIEIGRHASVVHDDNSSQMPWNITASIKSSRQGSVTANIFRGIGSVSDLSSRGFPESAALGGIRSRLTSASPLAGRSFPLDMEGMAGIIDEDLEGFDLSHYLQNEHDANNIAGAGRNGDTEEAATNNRLALRDRVLKSSLDQDSMNFLEFLMKKTENRMVSNGTADTDAEAHQASDSKLVSFSTLLPREKTSRAVATHGLMHILALVTKGLLSVHQEPYEDHSTEEYGARYEYGEIFLRLADI</sequence>
<dbReference type="InterPro" id="IPR006910">
    <property type="entry name" value="Rad21_Rec8_N"/>
</dbReference>
<gene>
    <name evidence="5" type="ORF">ATNIH1004_010159</name>
</gene>
<proteinExistence type="predicted"/>
<dbReference type="PANTHER" id="PTHR12585:SF70">
    <property type="entry name" value="RAD21_REC8 N TERMINAL DOMAIN PROTEIN (AFU_ORTHOLOGUE AFUA_6G02900)"/>
    <property type="match status" value="1"/>
</dbReference>
<accession>A0A5M9MD51</accession>
<feature type="compositionally biased region" description="Basic and acidic residues" evidence="3">
    <location>
        <begin position="351"/>
        <end position="365"/>
    </location>
</feature>
<dbReference type="EMBL" id="QUQM01000005">
    <property type="protein sequence ID" value="KAA8643390.1"/>
    <property type="molecule type" value="Genomic_DNA"/>
</dbReference>
<comment type="caution">
    <text evidence="5">The sequence shown here is derived from an EMBL/GenBank/DDBJ whole genome shotgun (WGS) entry which is preliminary data.</text>
</comment>
<evidence type="ECO:0000259" key="4">
    <source>
        <dbReference type="Pfam" id="PF04825"/>
    </source>
</evidence>